<sequence length="78" mass="9063">MPPPRPITASHIRPDHPIKSPRVENHNRHHPIHHPRPGVSPFKKRKTILGDAKRFCVACRFQQKTEIRRLCEHNGQAV</sequence>
<dbReference type="Proteomes" id="UP001054945">
    <property type="component" value="Unassembled WGS sequence"/>
</dbReference>
<organism evidence="2 3">
    <name type="scientific">Caerostris extrusa</name>
    <name type="common">Bark spider</name>
    <name type="synonym">Caerostris bankana</name>
    <dbReference type="NCBI Taxonomy" id="172846"/>
    <lineage>
        <taxon>Eukaryota</taxon>
        <taxon>Metazoa</taxon>
        <taxon>Ecdysozoa</taxon>
        <taxon>Arthropoda</taxon>
        <taxon>Chelicerata</taxon>
        <taxon>Arachnida</taxon>
        <taxon>Araneae</taxon>
        <taxon>Araneomorphae</taxon>
        <taxon>Entelegynae</taxon>
        <taxon>Araneoidea</taxon>
        <taxon>Araneidae</taxon>
        <taxon>Caerostris</taxon>
    </lineage>
</organism>
<feature type="compositionally biased region" description="Basic residues" evidence="1">
    <location>
        <begin position="27"/>
        <end position="43"/>
    </location>
</feature>
<proteinExistence type="predicted"/>
<accession>A0AAV4TQY6</accession>
<name>A0AAV4TQY6_CAEEX</name>
<comment type="caution">
    <text evidence="2">The sequence shown here is derived from an EMBL/GenBank/DDBJ whole genome shotgun (WGS) entry which is preliminary data.</text>
</comment>
<dbReference type="AlphaFoldDB" id="A0AAV4TQY6"/>
<gene>
    <name evidence="2" type="ORF">CEXT_309261</name>
</gene>
<reference evidence="2 3" key="1">
    <citation type="submission" date="2021-06" db="EMBL/GenBank/DDBJ databases">
        <title>Caerostris extrusa draft genome.</title>
        <authorList>
            <person name="Kono N."/>
            <person name="Arakawa K."/>
        </authorList>
    </citation>
    <scope>NUCLEOTIDE SEQUENCE [LARGE SCALE GENOMIC DNA]</scope>
</reference>
<evidence type="ECO:0000313" key="2">
    <source>
        <dbReference type="EMBL" id="GIY47240.1"/>
    </source>
</evidence>
<protein>
    <submittedName>
        <fullName evidence="2">Uncharacterized protein</fullName>
    </submittedName>
</protein>
<keyword evidence="3" id="KW-1185">Reference proteome</keyword>
<evidence type="ECO:0000313" key="3">
    <source>
        <dbReference type="Proteomes" id="UP001054945"/>
    </source>
</evidence>
<dbReference type="EMBL" id="BPLR01011553">
    <property type="protein sequence ID" value="GIY47240.1"/>
    <property type="molecule type" value="Genomic_DNA"/>
</dbReference>
<feature type="region of interest" description="Disordered" evidence="1">
    <location>
        <begin position="1"/>
        <end position="43"/>
    </location>
</feature>
<evidence type="ECO:0000256" key="1">
    <source>
        <dbReference type="SAM" id="MobiDB-lite"/>
    </source>
</evidence>
<feature type="compositionally biased region" description="Basic and acidic residues" evidence="1">
    <location>
        <begin position="12"/>
        <end position="26"/>
    </location>
</feature>